<dbReference type="Pfam" id="PF19452">
    <property type="entry name" value="DUF5990"/>
    <property type="match status" value="1"/>
</dbReference>
<sequence>MINPLVDLTLQIAFEASPQGVLFGIQKGSGSHYETIQPQIGNGKTLYFECTIRMKKDQNGQIDFSGPIVQGSPGIRFIYIDIGTAAGQHGSEWSRRLKIPLSGYLHPGDDLTSLPGGITFQATINAIGKDGSPACGTVKNFKGWIIV</sequence>
<dbReference type="RefSeq" id="WP_072833470.1">
    <property type="nucleotide sequence ID" value="NZ_FQUU01000001.1"/>
</dbReference>
<dbReference type="EMBL" id="FQUU01000001">
    <property type="protein sequence ID" value="SHE38425.1"/>
    <property type="molecule type" value="Genomic_DNA"/>
</dbReference>
<dbReference type="STRING" id="1121884.SAMN02745131_00315"/>
<name>A0A1M4T1Z1_9BACT</name>
<evidence type="ECO:0000313" key="2">
    <source>
        <dbReference type="Proteomes" id="UP000184048"/>
    </source>
</evidence>
<proteinExistence type="predicted"/>
<accession>A0A1M4T1Z1</accession>
<gene>
    <name evidence="1" type="ORF">SAMN02745131_00315</name>
</gene>
<protein>
    <submittedName>
        <fullName evidence="1">Uncharacterized protein</fullName>
    </submittedName>
</protein>
<reference evidence="1 2" key="1">
    <citation type="submission" date="2016-11" db="EMBL/GenBank/DDBJ databases">
        <authorList>
            <person name="Jaros S."/>
            <person name="Januszkiewicz K."/>
            <person name="Wedrychowicz H."/>
        </authorList>
    </citation>
    <scope>NUCLEOTIDE SEQUENCE [LARGE SCALE GENOMIC DNA]</scope>
    <source>
        <strain evidence="1 2">DSM 18119</strain>
    </source>
</reference>
<dbReference type="InterPro" id="IPR046032">
    <property type="entry name" value="DUF5990"/>
</dbReference>
<dbReference type="AlphaFoldDB" id="A0A1M4T1Z1"/>
<dbReference type="OrthoDB" id="8796340at2"/>
<dbReference type="Proteomes" id="UP000184048">
    <property type="component" value="Unassembled WGS sequence"/>
</dbReference>
<organism evidence="1 2">
    <name type="scientific">Flavisolibacter ginsengisoli DSM 18119</name>
    <dbReference type="NCBI Taxonomy" id="1121884"/>
    <lineage>
        <taxon>Bacteria</taxon>
        <taxon>Pseudomonadati</taxon>
        <taxon>Bacteroidota</taxon>
        <taxon>Chitinophagia</taxon>
        <taxon>Chitinophagales</taxon>
        <taxon>Chitinophagaceae</taxon>
        <taxon>Flavisolibacter</taxon>
    </lineage>
</organism>
<evidence type="ECO:0000313" key="1">
    <source>
        <dbReference type="EMBL" id="SHE38425.1"/>
    </source>
</evidence>
<keyword evidence="2" id="KW-1185">Reference proteome</keyword>